<dbReference type="Pfam" id="PF18962">
    <property type="entry name" value="Por_Secre_tail"/>
    <property type="match status" value="1"/>
</dbReference>
<organism evidence="4 5">
    <name type="scientific">Salegentibacter salegens</name>
    <dbReference type="NCBI Taxonomy" id="143223"/>
    <lineage>
        <taxon>Bacteria</taxon>
        <taxon>Pseudomonadati</taxon>
        <taxon>Bacteroidota</taxon>
        <taxon>Flavobacteriia</taxon>
        <taxon>Flavobacteriales</taxon>
        <taxon>Flavobacteriaceae</taxon>
        <taxon>Salegentibacter</taxon>
    </lineage>
</organism>
<dbReference type="AlphaFoldDB" id="A0A1M7LTH5"/>
<dbReference type="EMBL" id="LT670848">
    <property type="protein sequence ID" value="SHM81472.1"/>
    <property type="molecule type" value="Genomic_DNA"/>
</dbReference>
<dbReference type="OrthoDB" id="862563at2"/>
<sequence>MKQYYFYSFILAIFLTFSAPNAAYAQDTTSSGNKTEIPIEDLSIYPNPVTNGKVYISTSQNKEKEIQIFNVLGKPVQRTKLRGKELDVSSLSAGIYILKIKEEKSTATRKLVIR</sequence>
<feature type="chain" id="PRO_5012093709" evidence="2">
    <location>
        <begin position="26"/>
        <end position="114"/>
    </location>
</feature>
<protein>
    <submittedName>
        <fullName evidence="4">Por secretion system C-terminal sorting domain-containing protein</fullName>
    </submittedName>
</protein>
<name>A0A1M7LTH5_9FLAO</name>
<gene>
    <name evidence="4" type="ORF">SAMN05878281_2075</name>
</gene>
<keyword evidence="1 2" id="KW-0732">Signal</keyword>
<evidence type="ECO:0000256" key="1">
    <source>
        <dbReference type="ARBA" id="ARBA00022729"/>
    </source>
</evidence>
<dbReference type="NCBIfam" id="TIGR04183">
    <property type="entry name" value="Por_Secre_tail"/>
    <property type="match status" value="1"/>
</dbReference>
<reference evidence="5" key="1">
    <citation type="submission" date="2016-11" db="EMBL/GenBank/DDBJ databases">
        <authorList>
            <person name="Varghese N."/>
            <person name="Submissions S."/>
        </authorList>
    </citation>
    <scope>NUCLEOTIDE SEQUENCE [LARGE SCALE GENOMIC DNA]</scope>
    <source>
        <strain evidence="5">ACAM 48</strain>
    </source>
</reference>
<keyword evidence="5" id="KW-1185">Reference proteome</keyword>
<evidence type="ECO:0000313" key="4">
    <source>
        <dbReference type="EMBL" id="SHM81472.1"/>
    </source>
</evidence>
<dbReference type="RefSeq" id="WP_079735156.1">
    <property type="nucleotide sequence ID" value="NZ_LT670848.1"/>
</dbReference>
<evidence type="ECO:0000313" key="5">
    <source>
        <dbReference type="Proteomes" id="UP000190235"/>
    </source>
</evidence>
<dbReference type="Proteomes" id="UP000190235">
    <property type="component" value="Chromosome I"/>
</dbReference>
<evidence type="ECO:0000259" key="3">
    <source>
        <dbReference type="Pfam" id="PF18962"/>
    </source>
</evidence>
<feature type="signal peptide" evidence="2">
    <location>
        <begin position="1"/>
        <end position="25"/>
    </location>
</feature>
<proteinExistence type="predicted"/>
<dbReference type="InterPro" id="IPR026444">
    <property type="entry name" value="Secre_tail"/>
</dbReference>
<accession>A0A1M7LTH5</accession>
<dbReference type="STRING" id="143223.SAMN05878281_2075"/>
<evidence type="ECO:0000256" key="2">
    <source>
        <dbReference type="SAM" id="SignalP"/>
    </source>
</evidence>
<feature type="domain" description="Secretion system C-terminal sorting" evidence="3">
    <location>
        <begin position="44"/>
        <end position="113"/>
    </location>
</feature>